<name>A0A1E8Q4L8_9MYCO</name>
<gene>
    <name evidence="2" type="ORF">BEL07_14615</name>
</gene>
<feature type="region of interest" description="Disordered" evidence="1">
    <location>
        <begin position="1"/>
        <end position="21"/>
    </location>
</feature>
<evidence type="ECO:0000313" key="3">
    <source>
        <dbReference type="Proteomes" id="UP000178953"/>
    </source>
</evidence>
<comment type="caution">
    <text evidence="2">The sequence shown here is derived from an EMBL/GenBank/DDBJ whole genome shotgun (WGS) entry which is preliminary data.</text>
</comment>
<sequence>MTASPTELPGTELPGTPSDDVPDVLAAGRGDVTTLFVSMATRHPQGRDAEYLRWHTLDHRPEQHRLTAVRASLRLVSTPECRAARLAGDARFDAVDHVMTYFFTDPSGMQPFLDLSAALGAAGRKLALLPPVERGVYDVAAKAAAGRARIGADVLPWWPVRGAFLILGLESLPAAALLEVDGVIGVWSATTRAVPARLASAPAGRHLAYCFLDDDPVAVAARLAPVLDRHTAETGTAPLFAAPFHPVVPHEWSRHVP</sequence>
<dbReference type="RefSeq" id="WP_070353835.1">
    <property type="nucleotide sequence ID" value="NZ_CP043474.1"/>
</dbReference>
<proteinExistence type="predicted"/>
<organism evidence="2 3">
    <name type="scientific">Mycolicibacterium grossiae</name>
    <dbReference type="NCBI Taxonomy" id="1552759"/>
    <lineage>
        <taxon>Bacteria</taxon>
        <taxon>Bacillati</taxon>
        <taxon>Actinomycetota</taxon>
        <taxon>Actinomycetes</taxon>
        <taxon>Mycobacteriales</taxon>
        <taxon>Mycobacteriaceae</taxon>
        <taxon>Mycolicibacterium</taxon>
    </lineage>
</organism>
<protein>
    <submittedName>
        <fullName evidence="2">Uncharacterized protein</fullName>
    </submittedName>
</protein>
<dbReference type="AlphaFoldDB" id="A0A1E8Q4L8"/>
<reference evidence="2 3" key="1">
    <citation type="submission" date="2016-09" db="EMBL/GenBank/DDBJ databases">
        <title>genome sequence of Mycobacterium sp. 739 SCH.</title>
        <authorList>
            <person name="Greninger A.L."/>
            <person name="Qin X."/>
            <person name="Jerome K."/>
            <person name="Vora S."/>
            <person name="Quinn K."/>
        </authorList>
    </citation>
    <scope>NUCLEOTIDE SEQUENCE [LARGE SCALE GENOMIC DNA]</scope>
    <source>
        <strain evidence="2 3">SCH</strain>
    </source>
</reference>
<evidence type="ECO:0000256" key="1">
    <source>
        <dbReference type="SAM" id="MobiDB-lite"/>
    </source>
</evidence>
<evidence type="ECO:0000313" key="2">
    <source>
        <dbReference type="EMBL" id="OFJ52980.1"/>
    </source>
</evidence>
<dbReference type="OrthoDB" id="3666940at2"/>
<accession>A0A1E8Q4L8</accession>
<dbReference type="Proteomes" id="UP000178953">
    <property type="component" value="Unassembled WGS sequence"/>
</dbReference>
<keyword evidence="3" id="KW-1185">Reference proteome</keyword>
<dbReference type="EMBL" id="MCHX01000031">
    <property type="protein sequence ID" value="OFJ52980.1"/>
    <property type="molecule type" value="Genomic_DNA"/>
</dbReference>